<comment type="similarity">
    <text evidence="2">Belongs to the CDP-alcohol phosphatidyltransferase class-I family.</text>
</comment>
<evidence type="ECO:0000256" key="6">
    <source>
        <dbReference type="ARBA" id="ARBA00022792"/>
    </source>
</evidence>
<organism evidence="16 17">
    <name type="scientific">Oedothorax gibbosus</name>
    <dbReference type="NCBI Taxonomy" id="931172"/>
    <lineage>
        <taxon>Eukaryota</taxon>
        <taxon>Metazoa</taxon>
        <taxon>Ecdysozoa</taxon>
        <taxon>Arthropoda</taxon>
        <taxon>Chelicerata</taxon>
        <taxon>Arachnida</taxon>
        <taxon>Araneae</taxon>
        <taxon>Araneomorphae</taxon>
        <taxon>Entelegynae</taxon>
        <taxon>Araneoidea</taxon>
        <taxon>Linyphiidae</taxon>
        <taxon>Erigoninae</taxon>
        <taxon>Oedothorax</taxon>
    </lineage>
</organism>
<reference evidence="16 17" key="1">
    <citation type="journal article" date="2022" name="Nat. Ecol. Evol.">
        <title>A masculinizing supergene underlies an exaggerated male reproductive morph in a spider.</title>
        <authorList>
            <person name="Hendrickx F."/>
            <person name="De Corte Z."/>
            <person name="Sonet G."/>
            <person name="Van Belleghem S.M."/>
            <person name="Kostlbacher S."/>
            <person name="Vangestel C."/>
        </authorList>
    </citation>
    <scope>NUCLEOTIDE SEQUENCE [LARGE SCALE GENOMIC DNA]</scope>
    <source>
        <strain evidence="16">W744_W776</strain>
    </source>
</reference>
<evidence type="ECO:0000313" key="16">
    <source>
        <dbReference type="EMBL" id="KAG8178248.1"/>
    </source>
</evidence>
<dbReference type="Pfam" id="PF01066">
    <property type="entry name" value="CDP-OH_P_transf"/>
    <property type="match status" value="1"/>
</dbReference>
<comment type="caution">
    <text evidence="16">The sequence shown here is derived from an EMBL/GenBank/DDBJ whole genome shotgun (WGS) entry which is preliminary data.</text>
</comment>
<keyword evidence="9" id="KW-0496">Mitochondrion</keyword>
<feature type="transmembrane region" description="Helical" evidence="15">
    <location>
        <begin position="129"/>
        <end position="154"/>
    </location>
</feature>
<dbReference type="InterPro" id="IPR050324">
    <property type="entry name" value="CDP-alcohol_PTase-I"/>
</dbReference>
<keyword evidence="8" id="KW-0443">Lipid metabolism</keyword>
<evidence type="ECO:0000256" key="5">
    <source>
        <dbReference type="ARBA" id="ARBA00022692"/>
    </source>
</evidence>
<dbReference type="Gene3D" id="1.20.120.1760">
    <property type="match status" value="1"/>
</dbReference>
<keyword evidence="11" id="KW-0594">Phospholipid biosynthesis</keyword>
<keyword evidence="3" id="KW-0444">Lipid biosynthesis</keyword>
<keyword evidence="17" id="KW-1185">Reference proteome</keyword>
<dbReference type="GO" id="GO:0005743">
    <property type="term" value="C:mitochondrial inner membrane"/>
    <property type="evidence" value="ECO:0007669"/>
    <property type="project" value="UniProtKB-SubCell"/>
</dbReference>
<dbReference type="InterPro" id="IPR000462">
    <property type="entry name" value="CDP-OH_P_trans"/>
</dbReference>
<comment type="subcellular location">
    <subcellularLocation>
        <location evidence="1">Mitochondrion inner membrane</location>
        <topology evidence="1">Multi-pass membrane protein</topology>
    </subcellularLocation>
</comment>
<evidence type="ECO:0000256" key="7">
    <source>
        <dbReference type="ARBA" id="ARBA00022989"/>
    </source>
</evidence>
<evidence type="ECO:0000256" key="2">
    <source>
        <dbReference type="ARBA" id="ARBA00010441"/>
    </source>
</evidence>
<dbReference type="Proteomes" id="UP000827092">
    <property type="component" value="Unassembled WGS sequence"/>
</dbReference>
<proteinExistence type="inferred from homology"/>
<evidence type="ECO:0000256" key="3">
    <source>
        <dbReference type="ARBA" id="ARBA00022516"/>
    </source>
</evidence>
<evidence type="ECO:0000256" key="13">
    <source>
        <dbReference type="ARBA" id="ARBA00039001"/>
    </source>
</evidence>
<feature type="transmembrane region" description="Helical" evidence="15">
    <location>
        <begin position="60"/>
        <end position="81"/>
    </location>
</feature>
<keyword evidence="10 15" id="KW-0472">Membrane</keyword>
<evidence type="ECO:0000256" key="10">
    <source>
        <dbReference type="ARBA" id="ARBA00023136"/>
    </source>
</evidence>
<evidence type="ECO:0000256" key="12">
    <source>
        <dbReference type="ARBA" id="ARBA00023264"/>
    </source>
</evidence>
<dbReference type="PANTHER" id="PTHR14269">
    <property type="entry name" value="CDP-DIACYLGLYCEROL--GLYCEROL-3-PHOSPHATE 3-PHOSPHATIDYLTRANSFERASE-RELATED"/>
    <property type="match status" value="1"/>
</dbReference>
<feature type="transmembrane region" description="Helical" evidence="15">
    <location>
        <begin position="226"/>
        <end position="245"/>
    </location>
</feature>
<keyword evidence="4" id="KW-0808">Transferase</keyword>
<accession>A0AAV6U349</accession>
<evidence type="ECO:0000256" key="9">
    <source>
        <dbReference type="ARBA" id="ARBA00023128"/>
    </source>
</evidence>
<name>A0AAV6U349_9ARAC</name>
<keyword evidence="5 15" id="KW-0812">Transmembrane</keyword>
<keyword evidence="6" id="KW-0999">Mitochondrion inner membrane</keyword>
<evidence type="ECO:0000256" key="4">
    <source>
        <dbReference type="ARBA" id="ARBA00022679"/>
    </source>
</evidence>
<evidence type="ECO:0000256" key="15">
    <source>
        <dbReference type="SAM" id="Phobius"/>
    </source>
</evidence>
<comment type="catalytic activity">
    <reaction evidence="14">
        <text>a CDP-1,2-diacyl-sn-glycerol + a 1,2-diacyl-sn-glycero-3-phospho-(1'-sn-glycerol) = a cardiolipin + CMP + H(+)</text>
        <dbReference type="Rhea" id="RHEA:32931"/>
        <dbReference type="ChEBI" id="CHEBI:15378"/>
        <dbReference type="ChEBI" id="CHEBI:58332"/>
        <dbReference type="ChEBI" id="CHEBI:60377"/>
        <dbReference type="ChEBI" id="CHEBI:62237"/>
        <dbReference type="ChEBI" id="CHEBI:64716"/>
        <dbReference type="EC" id="2.7.8.41"/>
    </reaction>
</comment>
<protein>
    <recommendedName>
        <fullName evidence="13">cardiolipin synthase (CMP-forming)</fullName>
        <ecNumber evidence="13">2.7.8.41</ecNumber>
    </recommendedName>
</protein>
<keyword evidence="12" id="KW-1208">Phospholipid metabolism</keyword>
<dbReference type="AlphaFoldDB" id="A0AAV6U349"/>
<dbReference type="EMBL" id="JAFNEN010000708">
    <property type="protein sequence ID" value="KAG8178248.1"/>
    <property type="molecule type" value="Genomic_DNA"/>
</dbReference>
<dbReference type="PANTHER" id="PTHR14269:SF60">
    <property type="entry name" value="CARDIOLIPIN SYNTHASE (CMP-FORMING)"/>
    <property type="match status" value="1"/>
</dbReference>
<dbReference type="GO" id="GO:0043337">
    <property type="term" value="F:cardiolipin synthase (CMP-forming)"/>
    <property type="evidence" value="ECO:0007669"/>
    <property type="project" value="UniProtKB-EC"/>
</dbReference>
<sequence>MCCMSRWTRYSASGLFGNNSSRKKHRSELLAEKLRARILSAKRETRKKVHKKMTEIKENILTVPNALCVLRIASTPVLAYLVLSELYVASLSLFILASFTDLIDGYIARNFRNQQSMIGSFLDPAADKLLIVTLFVTLTMNNLIPVPLTSMIILRDACLFGAGFYIRYVSLPPPKTLTRYFDMSFVTAKLSPTTISKANTLVQLSLVAASLAAPVFGYVDHFYLQILWYITGTTTVLSAGSYLYYKNSTYKLFNPEKKKE</sequence>
<dbReference type="FunFam" id="1.20.120.1760:FF:000005">
    <property type="entry name" value="Cardiolipin synthase 1"/>
    <property type="match status" value="1"/>
</dbReference>
<evidence type="ECO:0000256" key="11">
    <source>
        <dbReference type="ARBA" id="ARBA00023209"/>
    </source>
</evidence>
<gene>
    <name evidence="16" type="ORF">JTE90_000349</name>
</gene>
<dbReference type="InterPro" id="IPR043130">
    <property type="entry name" value="CDP-OH_PTrfase_TM_dom"/>
</dbReference>
<evidence type="ECO:0000256" key="8">
    <source>
        <dbReference type="ARBA" id="ARBA00023098"/>
    </source>
</evidence>
<feature type="transmembrane region" description="Helical" evidence="15">
    <location>
        <begin position="87"/>
        <end position="108"/>
    </location>
</feature>
<keyword evidence="7 15" id="KW-1133">Transmembrane helix</keyword>
<evidence type="ECO:0000256" key="14">
    <source>
        <dbReference type="ARBA" id="ARBA00047433"/>
    </source>
</evidence>
<evidence type="ECO:0000256" key="1">
    <source>
        <dbReference type="ARBA" id="ARBA00004448"/>
    </source>
</evidence>
<evidence type="ECO:0000313" key="17">
    <source>
        <dbReference type="Proteomes" id="UP000827092"/>
    </source>
</evidence>
<dbReference type="GO" id="GO:0032049">
    <property type="term" value="P:cardiolipin biosynthetic process"/>
    <property type="evidence" value="ECO:0007669"/>
    <property type="project" value="TreeGrafter"/>
</dbReference>
<dbReference type="EC" id="2.7.8.41" evidence="13"/>